<protein>
    <submittedName>
        <fullName evidence="1">Uncharacterized protein</fullName>
    </submittedName>
</protein>
<accession>A0ACC1DFK3</accession>
<name>A0ACC1DFK3_9NEOP</name>
<gene>
    <name evidence="1" type="ORF">K1T71_002020</name>
</gene>
<dbReference type="Proteomes" id="UP000824533">
    <property type="component" value="Linkage Group LG03"/>
</dbReference>
<sequence>MKLQIVVLFSVLVVISSAERTPYHLPPKETENLLQVGAQCLTETNVPTETWDAIKKDKYEHNEIYKKFLFCMMSKLEFVDNQGHPIKNKLYETFKEDDLKKVIDKCGAAPKALDSPGKGIKLLFCIGKIAVHLKMQIHSSVSVFVVCAILFTGQTNCARTVVKAPPELAGPILETISACSRETKNNPERITSAMEGNKVFEDDAFLKFIDCTFQKSGYAKPDGTLDIEKSVKVFPKNVDMKTVFENCNKDKASVILVKVSSKSAKPGVSFRDEATQRIRSAIVQCVSETGIHGDVINLIREGKIEEDELFKKFVYCGYVKSGYATEDGHIKIDENVAEFPKEYDMMTVIKNCYRDQYDPVENVYQYLKCFQKESPVHMLL</sequence>
<evidence type="ECO:0000313" key="2">
    <source>
        <dbReference type="Proteomes" id="UP000824533"/>
    </source>
</evidence>
<organism evidence="1 2">
    <name type="scientific">Dendrolimus kikuchii</name>
    <dbReference type="NCBI Taxonomy" id="765133"/>
    <lineage>
        <taxon>Eukaryota</taxon>
        <taxon>Metazoa</taxon>
        <taxon>Ecdysozoa</taxon>
        <taxon>Arthropoda</taxon>
        <taxon>Hexapoda</taxon>
        <taxon>Insecta</taxon>
        <taxon>Pterygota</taxon>
        <taxon>Neoptera</taxon>
        <taxon>Endopterygota</taxon>
        <taxon>Lepidoptera</taxon>
        <taxon>Glossata</taxon>
        <taxon>Ditrysia</taxon>
        <taxon>Bombycoidea</taxon>
        <taxon>Lasiocampidae</taxon>
        <taxon>Dendrolimus</taxon>
    </lineage>
</organism>
<reference evidence="1 2" key="1">
    <citation type="journal article" date="2021" name="Front. Genet.">
        <title>Chromosome-Level Genome Assembly Reveals Significant Gene Expansion in the Toll and IMD Signaling Pathways of Dendrolimus kikuchii.</title>
        <authorList>
            <person name="Zhou J."/>
            <person name="Wu P."/>
            <person name="Xiong Z."/>
            <person name="Liu N."/>
            <person name="Zhao N."/>
            <person name="Ji M."/>
            <person name="Qiu Y."/>
            <person name="Yang B."/>
        </authorList>
    </citation>
    <scope>NUCLEOTIDE SEQUENCE [LARGE SCALE GENOMIC DNA]</scope>
    <source>
        <strain evidence="1">Ann1</strain>
    </source>
</reference>
<proteinExistence type="predicted"/>
<keyword evidence="2" id="KW-1185">Reference proteome</keyword>
<evidence type="ECO:0000313" key="1">
    <source>
        <dbReference type="EMBL" id="KAJ0182651.1"/>
    </source>
</evidence>
<comment type="caution">
    <text evidence="1">The sequence shown here is derived from an EMBL/GenBank/DDBJ whole genome shotgun (WGS) entry which is preliminary data.</text>
</comment>
<dbReference type="EMBL" id="CM034389">
    <property type="protein sequence ID" value="KAJ0182651.1"/>
    <property type="molecule type" value="Genomic_DNA"/>
</dbReference>